<dbReference type="InterPro" id="IPR009476">
    <property type="entry name" value="DUF1097"/>
</dbReference>
<sequence>MSAIMASAVSMGILSWMWAVLSGAIGVSTWAGFMGTTTYYASGERFIKGWVKGIIANMTGVLWAVIAIEVSKVVHISGIGAIMTGIVSFAMVAEAKWKKFSFIPGAFIGCATTFGIITLNGTYLSSIEALLMGSVVGIASDVGGVMIFKLTGKKESTEHIKKASLKNEA</sequence>
<reference evidence="2 3" key="2">
    <citation type="submission" date="2020-06" db="EMBL/GenBank/DDBJ databases">
        <title>Complete Genome Sequence of Clostridium muelleri sp. nov. P21T, an Acid-Alcohol Producing Acetogen Isolated from Old Hay.</title>
        <authorList>
            <person name="Duncan K.E."/>
            <person name="Tanner R.S."/>
        </authorList>
    </citation>
    <scope>NUCLEOTIDE SEQUENCE [LARGE SCALE GENOMIC DNA]</scope>
    <source>
        <strain evidence="2 3">P21</strain>
    </source>
</reference>
<feature type="transmembrane region" description="Helical" evidence="1">
    <location>
        <begin position="49"/>
        <end position="68"/>
    </location>
</feature>
<evidence type="ECO:0000313" key="3">
    <source>
        <dbReference type="Proteomes" id="UP000537131"/>
    </source>
</evidence>
<keyword evidence="1" id="KW-0812">Transmembrane</keyword>
<accession>A0A7Y0EJZ3</accession>
<gene>
    <name evidence="2" type="ORF">HBE96_19925</name>
</gene>
<feature type="transmembrane region" description="Helical" evidence="1">
    <location>
        <begin position="74"/>
        <end position="93"/>
    </location>
</feature>
<evidence type="ECO:0000256" key="1">
    <source>
        <dbReference type="SAM" id="Phobius"/>
    </source>
</evidence>
<keyword evidence="3" id="KW-1185">Reference proteome</keyword>
<dbReference type="RefSeq" id="WP_169299459.1">
    <property type="nucleotide sequence ID" value="NZ_JABBNI010000058.1"/>
</dbReference>
<feature type="transmembrane region" description="Helical" evidence="1">
    <location>
        <begin position="16"/>
        <end position="37"/>
    </location>
</feature>
<organism evidence="2 3">
    <name type="scientific">Clostridium muellerianum</name>
    <dbReference type="NCBI Taxonomy" id="2716538"/>
    <lineage>
        <taxon>Bacteria</taxon>
        <taxon>Bacillati</taxon>
        <taxon>Bacillota</taxon>
        <taxon>Clostridia</taxon>
        <taxon>Eubacteriales</taxon>
        <taxon>Clostridiaceae</taxon>
        <taxon>Clostridium</taxon>
    </lineage>
</organism>
<evidence type="ECO:0000313" key="2">
    <source>
        <dbReference type="EMBL" id="NMM64868.1"/>
    </source>
</evidence>
<comment type="caution">
    <text evidence="2">The sequence shown here is derived from an EMBL/GenBank/DDBJ whole genome shotgun (WGS) entry which is preliminary data.</text>
</comment>
<proteinExistence type="predicted"/>
<keyword evidence="1" id="KW-1133">Transmembrane helix</keyword>
<name>A0A7Y0EJZ3_9CLOT</name>
<dbReference type="Pfam" id="PF06496">
    <property type="entry name" value="DUF1097"/>
    <property type="match status" value="1"/>
</dbReference>
<dbReference type="EMBL" id="JABBNI010000058">
    <property type="protein sequence ID" value="NMM64868.1"/>
    <property type="molecule type" value="Genomic_DNA"/>
</dbReference>
<feature type="transmembrane region" description="Helical" evidence="1">
    <location>
        <begin position="100"/>
        <end position="123"/>
    </location>
</feature>
<dbReference type="AlphaFoldDB" id="A0A7Y0EJZ3"/>
<dbReference type="Proteomes" id="UP000537131">
    <property type="component" value="Unassembled WGS sequence"/>
</dbReference>
<keyword evidence="1" id="KW-0472">Membrane</keyword>
<protein>
    <submittedName>
        <fullName evidence="2">DUF1097 domain-containing protein</fullName>
    </submittedName>
</protein>
<reference evidence="2 3" key="1">
    <citation type="submission" date="2020-04" db="EMBL/GenBank/DDBJ databases">
        <authorList>
            <person name="Doyle D.A."/>
        </authorList>
    </citation>
    <scope>NUCLEOTIDE SEQUENCE [LARGE SCALE GENOMIC DNA]</scope>
    <source>
        <strain evidence="2 3">P21</strain>
    </source>
</reference>